<accession>A0ABS5EWM5</accession>
<dbReference type="Proteomes" id="UP001196870">
    <property type="component" value="Unassembled WGS sequence"/>
</dbReference>
<feature type="compositionally biased region" description="Basic and acidic residues" evidence="1">
    <location>
        <begin position="59"/>
        <end position="68"/>
    </location>
</feature>
<feature type="region of interest" description="Disordered" evidence="1">
    <location>
        <begin position="59"/>
        <end position="122"/>
    </location>
</feature>
<protein>
    <submittedName>
        <fullName evidence="2">Uncharacterized protein</fullName>
    </submittedName>
</protein>
<evidence type="ECO:0000313" key="2">
    <source>
        <dbReference type="EMBL" id="MBR0664693.1"/>
    </source>
</evidence>
<feature type="compositionally biased region" description="Low complexity" evidence="1">
    <location>
        <begin position="92"/>
        <end position="109"/>
    </location>
</feature>
<feature type="compositionally biased region" description="Basic residues" evidence="1">
    <location>
        <begin position="69"/>
        <end position="83"/>
    </location>
</feature>
<evidence type="ECO:0000313" key="3">
    <source>
        <dbReference type="Proteomes" id="UP001196870"/>
    </source>
</evidence>
<organism evidence="2 3">
    <name type="scientific">Plastoroseomonas hellenica</name>
    <dbReference type="NCBI Taxonomy" id="2687306"/>
    <lineage>
        <taxon>Bacteria</taxon>
        <taxon>Pseudomonadati</taxon>
        <taxon>Pseudomonadota</taxon>
        <taxon>Alphaproteobacteria</taxon>
        <taxon>Acetobacterales</taxon>
        <taxon>Acetobacteraceae</taxon>
        <taxon>Plastoroseomonas</taxon>
    </lineage>
</organism>
<gene>
    <name evidence="2" type="ORF">GXW71_10050</name>
</gene>
<dbReference type="RefSeq" id="WP_211852359.1">
    <property type="nucleotide sequence ID" value="NZ_JAAGBB010000010.1"/>
</dbReference>
<reference evidence="3" key="1">
    <citation type="journal article" date="2021" name="Syst. Appl. Microbiol.">
        <title>Roseomonas hellenica sp. nov., isolated from roots of wild-growing Alkanna tinctoria.</title>
        <authorList>
            <person name="Rat A."/>
            <person name="Naranjo H.D."/>
            <person name="Lebbe L."/>
            <person name="Cnockaert M."/>
            <person name="Krigas N."/>
            <person name="Grigoriadou K."/>
            <person name="Maloupa E."/>
            <person name="Willems A."/>
        </authorList>
    </citation>
    <scope>NUCLEOTIDE SEQUENCE [LARGE SCALE GENOMIC DNA]</scope>
    <source>
        <strain evidence="3">LMG 31523</strain>
    </source>
</reference>
<keyword evidence="3" id="KW-1185">Reference proteome</keyword>
<proteinExistence type="predicted"/>
<name>A0ABS5EWM5_9PROT</name>
<evidence type="ECO:0000256" key="1">
    <source>
        <dbReference type="SAM" id="MobiDB-lite"/>
    </source>
</evidence>
<comment type="caution">
    <text evidence="2">The sequence shown here is derived from an EMBL/GenBank/DDBJ whole genome shotgun (WGS) entry which is preliminary data.</text>
</comment>
<sequence>MHAFLRDHYDVVREVLDRPTPKWRACALWLAKQDVVGAQGQAPSADSLRQMWPVVKREVEADRDTARRRAEKRARKRPNRSPRHAGPPPVTERAPAALPEAASALEVPLQAAPAPSGRVLPASPMASNEIELTPEAEAKFAALREQLAHADRYLGPQPKRKSG</sequence>
<dbReference type="EMBL" id="JAAGBB010000010">
    <property type="protein sequence ID" value="MBR0664693.1"/>
    <property type="molecule type" value="Genomic_DNA"/>
</dbReference>